<dbReference type="Proteomes" id="UP001358586">
    <property type="component" value="Chromosome 10"/>
</dbReference>
<reference evidence="1 2" key="1">
    <citation type="submission" date="2023-03" db="EMBL/GenBank/DDBJ databases">
        <title>WGS of Gossypium arboreum.</title>
        <authorList>
            <person name="Yu D."/>
        </authorList>
    </citation>
    <scope>NUCLEOTIDE SEQUENCE [LARGE SCALE GENOMIC DNA]</scope>
    <source>
        <tissue evidence="1">Leaf</tissue>
    </source>
</reference>
<sequence>MVALPFSSLMKQKSEVYEPMLPELKYSSEWKKEKHVAVDTEMDVLANDTKDDDEPAPVVALVATSSTSARTLRTSQVRLI</sequence>
<protein>
    <submittedName>
        <fullName evidence="1">Uncharacterized protein</fullName>
    </submittedName>
</protein>
<evidence type="ECO:0000313" key="2">
    <source>
        <dbReference type="Proteomes" id="UP001358586"/>
    </source>
</evidence>
<dbReference type="EMBL" id="JARKNE010000010">
    <property type="protein sequence ID" value="KAK5792306.1"/>
    <property type="molecule type" value="Genomic_DNA"/>
</dbReference>
<proteinExistence type="predicted"/>
<accession>A0ABR0NCC4</accession>
<name>A0ABR0NCC4_GOSAR</name>
<evidence type="ECO:0000313" key="1">
    <source>
        <dbReference type="EMBL" id="KAK5792306.1"/>
    </source>
</evidence>
<organism evidence="1 2">
    <name type="scientific">Gossypium arboreum</name>
    <name type="common">Tree cotton</name>
    <name type="synonym">Gossypium nanking</name>
    <dbReference type="NCBI Taxonomy" id="29729"/>
    <lineage>
        <taxon>Eukaryota</taxon>
        <taxon>Viridiplantae</taxon>
        <taxon>Streptophyta</taxon>
        <taxon>Embryophyta</taxon>
        <taxon>Tracheophyta</taxon>
        <taxon>Spermatophyta</taxon>
        <taxon>Magnoliopsida</taxon>
        <taxon>eudicotyledons</taxon>
        <taxon>Gunneridae</taxon>
        <taxon>Pentapetalae</taxon>
        <taxon>rosids</taxon>
        <taxon>malvids</taxon>
        <taxon>Malvales</taxon>
        <taxon>Malvaceae</taxon>
        <taxon>Malvoideae</taxon>
        <taxon>Gossypium</taxon>
    </lineage>
</organism>
<comment type="caution">
    <text evidence="1">The sequence shown here is derived from an EMBL/GenBank/DDBJ whole genome shotgun (WGS) entry which is preliminary data.</text>
</comment>
<gene>
    <name evidence="1" type="ORF">PVK06_033420</name>
</gene>
<keyword evidence="2" id="KW-1185">Reference proteome</keyword>